<organism evidence="2 3">
    <name type="scientific">Streptomyces monticola</name>
    <dbReference type="NCBI Taxonomy" id="2666263"/>
    <lineage>
        <taxon>Bacteria</taxon>
        <taxon>Bacillati</taxon>
        <taxon>Actinomycetota</taxon>
        <taxon>Actinomycetes</taxon>
        <taxon>Kitasatosporales</taxon>
        <taxon>Streptomycetaceae</taxon>
        <taxon>Streptomyces</taxon>
    </lineage>
</organism>
<dbReference type="EMBL" id="JBHTCF010000002">
    <property type="protein sequence ID" value="MFC7304180.1"/>
    <property type="molecule type" value="Genomic_DNA"/>
</dbReference>
<comment type="caution">
    <text evidence="2">The sequence shown here is derived from an EMBL/GenBank/DDBJ whole genome shotgun (WGS) entry which is preliminary data.</text>
</comment>
<keyword evidence="3" id="KW-1185">Reference proteome</keyword>
<protein>
    <submittedName>
        <fullName evidence="2">DUF6896 domain-containing protein</fullName>
    </submittedName>
</protein>
<evidence type="ECO:0000259" key="1">
    <source>
        <dbReference type="Pfam" id="PF21837"/>
    </source>
</evidence>
<accession>A0ABW2JFD2</accession>
<dbReference type="Proteomes" id="UP001596523">
    <property type="component" value="Unassembled WGS sequence"/>
</dbReference>
<sequence>MEKAGRIREGVEYHVHGSGCLFIESSGAEVDVDFLEEGTEVFDAWRVRRLSISVGEESTESLEEIVSACRSLVALGRLSELRNGWFSTAN</sequence>
<dbReference type="InterPro" id="IPR054191">
    <property type="entry name" value="DUF6896"/>
</dbReference>
<evidence type="ECO:0000313" key="3">
    <source>
        <dbReference type="Proteomes" id="UP001596523"/>
    </source>
</evidence>
<dbReference type="RefSeq" id="WP_381828333.1">
    <property type="nucleotide sequence ID" value="NZ_JBHTCF010000002.1"/>
</dbReference>
<proteinExistence type="predicted"/>
<dbReference type="Pfam" id="PF21837">
    <property type="entry name" value="DUF6896"/>
    <property type="match status" value="1"/>
</dbReference>
<feature type="domain" description="DUF6896" evidence="1">
    <location>
        <begin position="3"/>
        <end position="86"/>
    </location>
</feature>
<evidence type="ECO:0000313" key="2">
    <source>
        <dbReference type="EMBL" id="MFC7304180.1"/>
    </source>
</evidence>
<gene>
    <name evidence="2" type="ORF">ACFQVC_08150</name>
</gene>
<name>A0ABW2JFD2_9ACTN</name>
<reference evidence="3" key="1">
    <citation type="journal article" date="2019" name="Int. J. Syst. Evol. Microbiol.">
        <title>The Global Catalogue of Microorganisms (GCM) 10K type strain sequencing project: providing services to taxonomists for standard genome sequencing and annotation.</title>
        <authorList>
            <consortium name="The Broad Institute Genomics Platform"/>
            <consortium name="The Broad Institute Genome Sequencing Center for Infectious Disease"/>
            <person name="Wu L."/>
            <person name="Ma J."/>
        </authorList>
    </citation>
    <scope>NUCLEOTIDE SEQUENCE [LARGE SCALE GENOMIC DNA]</scope>
    <source>
        <strain evidence="3">SYNS20</strain>
    </source>
</reference>